<keyword evidence="3" id="KW-0648">Protein biosynthesis</keyword>
<evidence type="ECO:0000313" key="6">
    <source>
        <dbReference type="Proteomes" id="UP000377803"/>
    </source>
</evidence>
<keyword evidence="2 5" id="KW-0396">Initiation factor</keyword>
<dbReference type="SUPFAM" id="SSF50249">
    <property type="entry name" value="Nucleic acid-binding proteins"/>
    <property type="match status" value="1"/>
</dbReference>
<evidence type="ECO:0000313" key="5">
    <source>
        <dbReference type="EMBL" id="QGA80188.1"/>
    </source>
</evidence>
<dbReference type="Gene3D" id="1.10.150.190">
    <property type="entry name" value="Translation initiation factor 2, subunit 1, domain 2"/>
    <property type="match status" value="1"/>
</dbReference>
<proteinExistence type="inferred from homology"/>
<dbReference type="InterPro" id="IPR012340">
    <property type="entry name" value="NA-bd_OB-fold"/>
</dbReference>
<comment type="similarity">
    <text evidence="1">Belongs to the eIF-2-alpha family.</text>
</comment>
<evidence type="ECO:0000256" key="3">
    <source>
        <dbReference type="ARBA" id="ARBA00022917"/>
    </source>
</evidence>
<dbReference type="OrthoDB" id="84794at2157"/>
<dbReference type="GO" id="GO:0003723">
    <property type="term" value="F:RNA binding"/>
    <property type="evidence" value="ECO:0007669"/>
    <property type="project" value="InterPro"/>
</dbReference>
<name>A0A5Q0UF52_9ARCH</name>
<dbReference type="GO" id="GO:0003743">
    <property type="term" value="F:translation initiation factor activity"/>
    <property type="evidence" value="ECO:0007669"/>
    <property type="project" value="UniProtKB-KW"/>
</dbReference>
<gene>
    <name evidence="5" type="ORF">LC1Nh_0285</name>
</gene>
<dbReference type="EMBL" id="CP040089">
    <property type="protein sequence ID" value="QGA80188.1"/>
    <property type="molecule type" value="Genomic_DNA"/>
</dbReference>
<dbReference type="PANTHER" id="PTHR10602:SF0">
    <property type="entry name" value="EUKARYOTIC TRANSLATION INITIATION FACTOR 2 SUBUNIT 1"/>
    <property type="match status" value="1"/>
</dbReference>
<reference evidence="6" key="1">
    <citation type="submission" date="2019-05" db="EMBL/GenBank/DDBJ databases">
        <title>Candidatus Nanohalobium constans, a novel model system to study the DPANN nano-sized archaea: genomic and physiological characterization of a nanoarchaeon co-cultured with its chitinotrophic host.</title>
        <authorList>
            <person name="La Cono V."/>
            <person name="Arcadi E."/>
            <person name="Crisafi F."/>
            <person name="Denaro R."/>
            <person name="La Spada G."/>
            <person name="Messina E."/>
            <person name="Smedile F."/>
            <person name="Toshchakov S.V."/>
            <person name="Shevchenko M.A."/>
            <person name="Golyshin P.N."/>
            <person name="Golyshina O.V."/>
            <person name="Ferrer M."/>
            <person name="Rohde M."/>
            <person name="Mushegian A."/>
            <person name="Sorokin D.Y."/>
            <person name="Giuliano L."/>
            <person name="Yakimov M.M."/>
        </authorList>
    </citation>
    <scope>NUCLEOTIDE SEQUENCE [LARGE SCALE GENOMIC DNA]</scope>
    <source>
        <strain evidence="6">LC1Nh</strain>
    </source>
</reference>
<dbReference type="Pfam" id="PF07541">
    <property type="entry name" value="EIF_2_alpha"/>
    <property type="match status" value="1"/>
</dbReference>
<dbReference type="PANTHER" id="PTHR10602">
    <property type="entry name" value="EUKARYOTIC TRANSLATION INITIATION FACTOR 2 SUBUNIT 1"/>
    <property type="match status" value="1"/>
</dbReference>
<feature type="domain" description="S1 motif" evidence="4">
    <location>
        <begin position="11"/>
        <end position="80"/>
    </location>
</feature>
<keyword evidence="6" id="KW-1185">Reference proteome</keyword>
<dbReference type="SUPFAM" id="SSF116742">
    <property type="entry name" value="eIF2alpha middle domain-like"/>
    <property type="match status" value="1"/>
</dbReference>
<dbReference type="InterPro" id="IPR024054">
    <property type="entry name" value="TIF2_asu_middle_sf"/>
</dbReference>
<dbReference type="Pfam" id="PF00575">
    <property type="entry name" value="S1"/>
    <property type="match status" value="1"/>
</dbReference>
<protein>
    <submittedName>
        <fullName evidence="5">Translation initiation factor IF-2 subunit alpha</fullName>
    </submittedName>
</protein>
<dbReference type="SMART" id="SM00316">
    <property type="entry name" value="S1"/>
    <property type="match status" value="1"/>
</dbReference>
<evidence type="ECO:0000256" key="1">
    <source>
        <dbReference type="ARBA" id="ARBA00007223"/>
    </source>
</evidence>
<accession>A0A5Q0UF52</accession>
<dbReference type="InterPro" id="IPR003029">
    <property type="entry name" value="S1_domain"/>
</dbReference>
<dbReference type="GeneID" id="42364668"/>
<sequence length="251" mass="29030">MRWYKDRPDEGDLIVVTISDVDKNSAYADLDEYEDVSGLIHISEASRSWVEDLTREIDEGEKTVAQVIDVDDDTITLSLKRVNDNNKREAMSRWNKEQKAEKFVEDLHEELDMDKDEIFEEVVFPMQREVGSAFHGFEISTAEEDRLKEFLDEDVVEAVQEVAKKNIDLKQEKFEGEIELEFTSENGIQKIKDSLEDLGEGVEVKYVSAPDYSITSWGRTQELAKKRMDEAVEKIRSKADELDGRFEFSRA</sequence>
<dbReference type="Proteomes" id="UP000377803">
    <property type="component" value="Chromosome"/>
</dbReference>
<organism evidence="5 6">
    <name type="scientific">Candidatus Nanohalobium constans</name>
    <dbReference type="NCBI Taxonomy" id="2565781"/>
    <lineage>
        <taxon>Archaea</taxon>
        <taxon>Candidatus Nanohalarchaeota</taxon>
        <taxon>Candidatus Nanohalobia</taxon>
        <taxon>Candidatus Nanohalobiales</taxon>
        <taxon>Candidatus Nanohalobiaceae</taxon>
        <taxon>Candidatus Nanohalobium</taxon>
    </lineage>
</organism>
<dbReference type="KEGG" id="ncon:LC1Nh_0285"/>
<dbReference type="InterPro" id="IPR011488">
    <property type="entry name" value="TIF_2_asu"/>
</dbReference>
<dbReference type="Gene3D" id="3.30.70.1130">
    <property type="entry name" value="EIF_2_alpha"/>
    <property type="match status" value="1"/>
</dbReference>
<dbReference type="GO" id="GO:0043022">
    <property type="term" value="F:ribosome binding"/>
    <property type="evidence" value="ECO:0007669"/>
    <property type="project" value="TreeGrafter"/>
</dbReference>
<evidence type="ECO:0000256" key="2">
    <source>
        <dbReference type="ARBA" id="ARBA00022540"/>
    </source>
</evidence>
<dbReference type="Gene3D" id="2.40.50.140">
    <property type="entry name" value="Nucleic acid-binding proteins"/>
    <property type="match status" value="1"/>
</dbReference>
<dbReference type="RefSeq" id="WP_153549927.1">
    <property type="nucleotide sequence ID" value="NZ_CP040089.1"/>
</dbReference>
<dbReference type="PROSITE" id="PS50126">
    <property type="entry name" value="S1"/>
    <property type="match status" value="1"/>
</dbReference>
<evidence type="ECO:0000259" key="4">
    <source>
        <dbReference type="PROSITE" id="PS50126"/>
    </source>
</evidence>
<dbReference type="AlphaFoldDB" id="A0A5Q0UF52"/>
<dbReference type="SUPFAM" id="SSF110993">
    <property type="entry name" value="eIF-2-alpha, C-terminal domain"/>
    <property type="match status" value="1"/>
</dbReference>
<dbReference type="InterPro" id="IPR024055">
    <property type="entry name" value="TIF2_asu_C"/>
</dbReference>